<dbReference type="AlphaFoldDB" id="A0AAW1IZI5"/>
<dbReference type="EMBL" id="JASPKY010000478">
    <property type="protein sequence ID" value="KAK9695525.1"/>
    <property type="molecule type" value="Genomic_DNA"/>
</dbReference>
<keyword evidence="2" id="KW-1185">Reference proteome</keyword>
<gene>
    <name evidence="1" type="ORF">QE152_g32527</name>
</gene>
<evidence type="ECO:0000313" key="2">
    <source>
        <dbReference type="Proteomes" id="UP001458880"/>
    </source>
</evidence>
<dbReference type="InterPro" id="IPR036388">
    <property type="entry name" value="WH-like_DNA-bd_sf"/>
</dbReference>
<reference evidence="1 2" key="1">
    <citation type="journal article" date="2024" name="BMC Genomics">
        <title>De novo assembly and annotation of Popillia japonica's genome with initial clues to its potential as an invasive pest.</title>
        <authorList>
            <person name="Cucini C."/>
            <person name="Boschi S."/>
            <person name="Funari R."/>
            <person name="Cardaioli E."/>
            <person name="Iannotti N."/>
            <person name="Marturano G."/>
            <person name="Paoli F."/>
            <person name="Bruttini M."/>
            <person name="Carapelli A."/>
            <person name="Frati F."/>
            <person name="Nardi F."/>
        </authorList>
    </citation>
    <scope>NUCLEOTIDE SEQUENCE [LARGE SCALE GENOMIC DNA]</scope>
    <source>
        <strain evidence="1">DMR45628</strain>
    </source>
</reference>
<dbReference type="Gene3D" id="1.10.10.10">
    <property type="entry name" value="Winged helix-like DNA-binding domain superfamily/Winged helix DNA-binding domain"/>
    <property type="match status" value="1"/>
</dbReference>
<name>A0AAW1IZI5_POPJA</name>
<accession>A0AAW1IZI5</accession>
<organism evidence="1 2">
    <name type="scientific">Popillia japonica</name>
    <name type="common">Japanese beetle</name>
    <dbReference type="NCBI Taxonomy" id="7064"/>
    <lineage>
        <taxon>Eukaryota</taxon>
        <taxon>Metazoa</taxon>
        <taxon>Ecdysozoa</taxon>
        <taxon>Arthropoda</taxon>
        <taxon>Hexapoda</taxon>
        <taxon>Insecta</taxon>
        <taxon>Pterygota</taxon>
        <taxon>Neoptera</taxon>
        <taxon>Endopterygota</taxon>
        <taxon>Coleoptera</taxon>
        <taxon>Polyphaga</taxon>
        <taxon>Scarabaeiformia</taxon>
        <taxon>Scarabaeidae</taxon>
        <taxon>Rutelinae</taxon>
        <taxon>Popillia</taxon>
    </lineage>
</organism>
<evidence type="ECO:0000313" key="1">
    <source>
        <dbReference type="EMBL" id="KAK9695525.1"/>
    </source>
</evidence>
<dbReference type="Proteomes" id="UP001458880">
    <property type="component" value="Unassembled WGS sequence"/>
</dbReference>
<sequence length="202" mass="22659">MGKRKQIEFSVNELIINHFQKGKSYQNIGKALNLSCASVQNIRKYKTYKTEENRTKTGRPRKLSRRGVSLMLKEVDKTPKISAPKLADSIAVVSGKRVHSKTVTLKISAPKLADSIAVVSGKRVHSKTVTLALQGHAVDRNSLLTLNNYMRTQTFYDAVNLSFIAELIGQQDVIKMVPPSNCITPFFIQTMNAFLMCVNYHM</sequence>
<comment type="caution">
    <text evidence="1">The sequence shown here is derived from an EMBL/GenBank/DDBJ whole genome shotgun (WGS) entry which is preliminary data.</text>
</comment>
<protein>
    <submittedName>
        <fullName evidence="1">Uncharacterized protein</fullName>
    </submittedName>
</protein>
<proteinExistence type="predicted"/>